<evidence type="ECO:0000313" key="1">
    <source>
        <dbReference type="EMBL" id="MCI1189229.1"/>
    </source>
</evidence>
<dbReference type="AlphaFoldDB" id="A0A9X1VHF1"/>
<organism evidence="1 2">
    <name type="scientific">Hymenobacter cyanobacteriorum</name>
    <dbReference type="NCBI Taxonomy" id="2926463"/>
    <lineage>
        <taxon>Bacteria</taxon>
        <taxon>Pseudomonadati</taxon>
        <taxon>Bacteroidota</taxon>
        <taxon>Cytophagia</taxon>
        <taxon>Cytophagales</taxon>
        <taxon>Hymenobacteraceae</taxon>
        <taxon>Hymenobacter</taxon>
    </lineage>
</organism>
<dbReference type="RefSeq" id="WP_241937446.1">
    <property type="nucleotide sequence ID" value="NZ_JALBGC010000004.1"/>
</dbReference>
<name>A0A9X1VHF1_9BACT</name>
<sequence>MAADVTLLTTKAECDQALDSLTKEKATYAYRDYTQTYADGRATERATTVAAQLAKATDDVAHYTTEAARTGLTPVELRAAKRALIAATSRRDNLTLSSETTSGPTAYLADVDADQVDAQIATLD</sequence>
<dbReference type="EMBL" id="JALBGC010000004">
    <property type="protein sequence ID" value="MCI1189229.1"/>
    <property type="molecule type" value="Genomic_DNA"/>
</dbReference>
<protein>
    <submittedName>
        <fullName evidence="1">Uncharacterized protein</fullName>
    </submittedName>
</protein>
<gene>
    <name evidence="1" type="ORF">MON38_17530</name>
</gene>
<keyword evidence="2" id="KW-1185">Reference proteome</keyword>
<comment type="caution">
    <text evidence="1">The sequence shown here is derived from an EMBL/GenBank/DDBJ whole genome shotgun (WGS) entry which is preliminary data.</text>
</comment>
<proteinExistence type="predicted"/>
<dbReference type="Proteomes" id="UP001139193">
    <property type="component" value="Unassembled WGS sequence"/>
</dbReference>
<reference evidence="1" key="1">
    <citation type="submission" date="2022-03" db="EMBL/GenBank/DDBJ databases">
        <title>Bacterial whole genome sequence for Hymenobacter sp. DH14.</title>
        <authorList>
            <person name="Le V."/>
        </authorList>
    </citation>
    <scope>NUCLEOTIDE SEQUENCE</scope>
    <source>
        <strain evidence="1">DH14</strain>
    </source>
</reference>
<evidence type="ECO:0000313" key="2">
    <source>
        <dbReference type="Proteomes" id="UP001139193"/>
    </source>
</evidence>
<accession>A0A9X1VHF1</accession>